<dbReference type="AlphaFoldDB" id="A0A0B7NFJ1"/>
<keyword evidence="3" id="KW-1185">Reference proteome</keyword>
<protein>
    <submittedName>
        <fullName evidence="2">Uncharacterized protein</fullName>
    </submittedName>
</protein>
<evidence type="ECO:0000313" key="2">
    <source>
        <dbReference type="EMBL" id="CEP16172.1"/>
    </source>
</evidence>
<feature type="compositionally biased region" description="Low complexity" evidence="1">
    <location>
        <begin position="324"/>
        <end position="341"/>
    </location>
</feature>
<proteinExistence type="predicted"/>
<accession>A0A0B7NFJ1</accession>
<reference evidence="2 3" key="1">
    <citation type="submission" date="2014-09" db="EMBL/GenBank/DDBJ databases">
        <authorList>
            <person name="Ellenberger Sabrina"/>
        </authorList>
    </citation>
    <scope>NUCLEOTIDE SEQUENCE [LARGE SCALE GENOMIC DNA]</scope>
    <source>
        <strain evidence="2 3">CBS 412.66</strain>
    </source>
</reference>
<evidence type="ECO:0000256" key="1">
    <source>
        <dbReference type="SAM" id="MobiDB-lite"/>
    </source>
</evidence>
<evidence type="ECO:0000313" key="3">
    <source>
        <dbReference type="Proteomes" id="UP000054107"/>
    </source>
</evidence>
<gene>
    <name evidence="2" type="primary">PARPA_10418.1 scaffold 40485</name>
</gene>
<feature type="region of interest" description="Disordered" evidence="1">
    <location>
        <begin position="324"/>
        <end position="346"/>
    </location>
</feature>
<name>A0A0B7NFJ1_9FUNG</name>
<dbReference type="Proteomes" id="UP000054107">
    <property type="component" value="Unassembled WGS sequence"/>
</dbReference>
<sequence>MQRETTSNILSSIPSVEGDDNPVRIKVSMPVFKEFDATDIVERAQEAVKNYIKLCRVKLGITVDRRISDYLYLVASNMPMKHYVISQFYYKSEILPRYASAFAYDPFMSSDIPPTLQVLSQFICLDSNNNDDVTIVCNWLSMSYVLVFSGVMFSNCTLVDERSAADIRKMHSYFAALCSSFISLSVESGVTGKTVSMIGDIAKIVSEGIRSSLSKETKLKTSITWRSFKHPVWISRSIMRYETEYFRPNIELLKCNSAVSGYRSHLSENVSSKTYSWKVYAKEDLKLMGNHTSLKWLVDIIGRNDINVHKAKLLRFMNANQGNYRANNGNSNNNSESGQASFSRNTKDNEVNDYIRSMISSMYESTKKTQEEVEKISEAITKMSVSSTIAGEVEELEDLLRTASTVIIKTMSLYAAIPGVLTSTSSATSITSKKLAPVIQTTNGAGS</sequence>
<organism evidence="2 3">
    <name type="scientific">Parasitella parasitica</name>
    <dbReference type="NCBI Taxonomy" id="35722"/>
    <lineage>
        <taxon>Eukaryota</taxon>
        <taxon>Fungi</taxon>
        <taxon>Fungi incertae sedis</taxon>
        <taxon>Mucoromycota</taxon>
        <taxon>Mucoromycotina</taxon>
        <taxon>Mucoromycetes</taxon>
        <taxon>Mucorales</taxon>
        <taxon>Mucorineae</taxon>
        <taxon>Mucoraceae</taxon>
        <taxon>Parasitella</taxon>
    </lineage>
</organism>
<dbReference type="EMBL" id="LN732886">
    <property type="protein sequence ID" value="CEP16172.1"/>
    <property type="molecule type" value="Genomic_DNA"/>
</dbReference>